<keyword evidence="4" id="KW-0812">Transmembrane</keyword>
<dbReference type="NCBIfam" id="TIGR00756">
    <property type="entry name" value="PPR"/>
    <property type="match status" value="3"/>
</dbReference>
<protein>
    <recommendedName>
        <fullName evidence="7">Pentatricopeptide repeat-containing protein</fullName>
    </recommendedName>
</protein>
<dbReference type="Pfam" id="PF13041">
    <property type="entry name" value="PPR_2"/>
    <property type="match status" value="1"/>
</dbReference>
<keyword evidence="6" id="KW-1185">Reference proteome</keyword>
<evidence type="ECO:0000313" key="5">
    <source>
        <dbReference type="EnsemblPlants" id="Kaladp0024s0993.1.v1.1"/>
    </source>
</evidence>
<feature type="transmembrane region" description="Helical" evidence="4">
    <location>
        <begin position="78"/>
        <end position="101"/>
    </location>
</feature>
<dbReference type="Gene3D" id="1.25.40.10">
    <property type="entry name" value="Tetratricopeptide repeat domain"/>
    <property type="match status" value="1"/>
</dbReference>
<keyword evidence="1" id="KW-0677">Repeat</keyword>
<feature type="repeat" description="PPR" evidence="2">
    <location>
        <begin position="567"/>
        <end position="597"/>
    </location>
</feature>
<dbReference type="InterPro" id="IPR002885">
    <property type="entry name" value="PPR_rpt"/>
</dbReference>
<evidence type="ECO:0000256" key="4">
    <source>
        <dbReference type="SAM" id="Phobius"/>
    </source>
</evidence>
<evidence type="ECO:0000256" key="1">
    <source>
        <dbReference type="ARBA" id="ARBA00022737"/>
    </source>
</evidence>
<dbReference type="PANTHER" id="PTHR47935:SF1">
    <property type="entry name" value="PENTATRICOPEPTIDE REPEAT-CONTAINING PROTEIN MRL1, CHLOROPLASTIC"/>
    <property type="match status" value="1"/>
</dbReference>
<dbReference type="Proteomes" id="UP000594263">
    <property type="component" value="Unplaced"/>
</dbReference>
<dbReference type="Pfam" id="PF01535">
    <property type="entry name" value="PPR"/>
    <property type="match status" value="2"/>
</dbReference>
<accession>A0A7N0T839</accession>
<proteinExistence type="predicted"/>
<name>A0A7N0T839_KALFE</name>
<evidence type="ECO:0008006" key="7">
    <source>
        <dbReference type="Google" id="ProtNLM"/>
    </source>
</evidence>
<keyword evidence="4" id="KW-1133">Transmembrane helix</keyword>
<feature type="repeat" description="PPR" evidence="2">
    <location>
        <begin position="497"/>
        <end position="531"/>
    </location>
</feature>
<dbReference type="InterPro" id="IPR011990">
    <property type="entry name" value="TPR-like_helical_dom_sf"/>
</dbReference>
<keyword evidence="4" id="KW-0472">Membrane</keyword>
<dbReference type="PROSITE" id="PS51375">
    <property type="entry name" value="PPR"/>
    <property type="match status" value="3"/>
</dbReference>
<evidence type="ECO:0000256" key="3">
    <source>
        <dbReference type="SAM" id="MobiDB-lite"/>
    </source>
</evidence>
<organism evidence="5 6">
    <name type="scientific">Kalanchoe fedtschenkoi</name>
    <name type="common">Lavender scallops</name>
    <name type="synonym">South American air plant</name>
    <dbReference type="NCBI Taxonomy" id="63787"/>
    <lineage>
        <taxon>Eukaryota</taxon>
        <taxon>Viridiplantae</taxon>
        <taxon>Streptophyta</taxon>
        <taxon>Embryophyta</taxon>
        <taxon>Tracheophyta</taxon>
        <taxon>Spermatophyta</taxon>
        <taxon>Magnoliopsida</taxon>
        <taxon>eudicotyledons</taxon>
        <taxon>Gunneridae</taxon>
        <taxon>Pentapetalae</taxon>
        <taxon>Saxifragales</taxon>
        <taxon>Crassulaceae</taxon>
        <taxon>Kalanchoe</taxon>
    </lineage>
</organism>
<feature type="repeat" description="PPR" evidence="2">
    <location>
        <begin position="532"/>
        <end position="566"/>
    </location>
</feature>
<dbReference type="EnsemblPlants" id="Kaladp0024s0993.1.v1.1">
    <property type="protein sequence ID" value="Kaladp0024s0993.1.v1.1"/>
    <property type="gene ID" value="Kaladp0024s0993.v1.1"/>
</dbReference>
<feature type="region of interest" description="Disordered" evidence="3">
    <location>
        <begin position="113"/>
        <end position="132"/>
    </location>
</feature>
<dbReference type="Gramene" id="Kaladp0024s0993.1.v1.1">
    <property type="protein sequence ID" value="Kaladp0024s0993.1.v1.1"/>
    <property type="gene ID" value="Kaladp0024s0993.v1.1"/>
</dbReference>
<dbReference type="InterPro" id="IPR053303">
    <property type="entry name" value="Chloroplast_PPR"/>
</dbReference>
<reference evidence="5" key="1">
    <citation type="submission" date="2021-01" db="UniProtKB">
        <authorList>
            <consortium name="EnsemblPlants"/>
        </authorList>
    </citation>
    <scope>IDENTIFICATION</scope>
</reference>
<evidence type="ECO:0000256" key="2">
    <source>
        <dbReference type="PROSITE-ProRule" id="PRU00708"/>
    </source>
</evidence>
<sequence length="597" mass="65006">MDIAFSRTPQILIPLSPASLRYAPSSSTGLPATRLGPVRRDFLGSSDSTRPPGVRMRRRGWWRYEVKLRPARVAVTSALSSGTVFLGVAVVSVSVAAVVVFDSMQRRMKIEKAEGHSDDAASKASNGTISRGKVDTKPVVDLEEVVAHLGSENVSEERQEESEVLGDSESTLFSQDFVQIPQEAVHAEAPEEVEVSGHESRDLTPIAEETIETLEESFFGAFVSDADDSVRLEMSEAAHLPIVVPLISDEAVNDLSAVELFNGQAHAHLDEHEVVLGSSTLQLSCISSAGTSGHKLDAEHEVEAVQHVEEVTGSDVFVRSSVRADLYTFFEENKFVLNGVSSSESLAAMSSNGHSMNGGGFSPVAGAVAPKQIEPSVNGKSQFTELERNGASFKSSHKGKDLEGGDKGFARAKAKGLLTFTNGTHVNYDSPTDYYDGYQRLLRNGRLKDCVNLLEEMERKNLLDMDKVYHSRFFQTCRRQKSVVEAFRFANLIPNPTLSTFNMLMSVCASSQDLEGAFRVLRLVQGSGQKPDCKLYTTLISTCAKCGKVDRMFEVFHEMVNAKVEPNVNTYGALIDGCARAGQVPKAFGAYGIMRSK</sequence>
<dbReference type="PANTHER" id="PTHR47935">
    <property type="entry name" value="PENTATRICOPEPTIDE REPEAT-CONTAINING PROTEIN MRL1, CHLOROPLASTIC"/>
    <property type="match status" value="1"/>
</dbReference>
<dbReference type="AlphaFoldDB" id="A0A7N0T839"/>
<evidence type="ECO:0000313" key="6">
    <source>
        <dbReference type="Proteomes" id="UP000594263"/>
    </source>
</evidence>